<sequence>MIYLFHFGEMEPTKRVQDLQVQEIMVELFTNFASTGNPTINGTLGFRWTPVQPEGPLHYLSITTTPTMQMVDKQHREFWTSMPTKINKVLYPERFLEDF</sequence>
<dbReference type="Gene3D" id="3.40.50.1820">
    <property type="entry name" value="alpha/beta hydrolase"/>
    <property type="match status" value="1"/>
</dbReference>
<dbReference type="AlphaFoldDB" id="A0A5B7J913"/>
<keyword evidence="4" id="KW-1185">Reference proteome</keyword>
<feature type="domain" description="Carboxylesterase type B" evidence="2">
    <location>
        <begin position="2"/>
        <end position="79"/>
    </location>
</feature>
<dbReference type="Proteomes" id="UP000324222">
    <property type="component" value="Unassembled WGS sequence"/>
</dbReference>
<reference evidence="3" key="1">
    <citation type="submission" date="2019-05" db="EMBL/GenBank/DDBJ databases">
        <title>Another draft genome of Portunus trituberculatus and its Hox gene families provides insights of decapod evolution.</title>
        <authorList>
            <person name="Jeong J.-H."/>
            <person name="Song I."/>
            <person name="Kim S."/>
            <person name="Choi T."/>
            <person name="Kim D."/>
            <person name="Ryu S."/>
            <person name="Kim W."/>
        </authorList>
    </citation>
    <scope>NUCLEOTIDE SEQUENCE [LARGE SCALE GENOMIC DNA]</scope>
    <source>
        <tissue evidence="3">Muscle</tissue>
    </source>
</reference>
<comment type="caution">
    <text evidence="3">The sequence shown here is derived from an EMBL/GenBank/DDBJ whole genome shotgun (WGS) entry which is preliminary data.</text>
</comment>
<proteinExistence type="predicted"/>
<evidence type="ECO:0000256" key="1">
    <source>
        <dbReference type="ARBA" id="ARBA00023180"/>
    </source>
</evidence>
<gene>
    <name evidence="3" type="ORF">E2C01_085971</name>
</gene>
<evidence type="ECO:0000313" key="3">
    <source>
        <dbReference type="EMBL" id="MPC90963.1"/>
    </source>
</evidence>
<dbReference type="Pfam" id="PF00135">
    <property type="entry name" value="COesterase"/>
    <property type="match status" value="1"/>
</dbReference>
<keyword evidence="1" id="KW-0325">Glycoprotein</keyword>
<dbReference type="InterPro" id="IPR002018">
    <property type="entry name" value="CarbesteraseB"/>
</dbReference>
<dbReference type="EMBL" id="VSRR010086136">
    <property type="protein sequence ID" value="MPC90963.1"/>
    <property type="molecule type" value="Genomic_DNA"/>
</dbReference>
<protein>
    <recommendedName>
        <fullName evidence="2">Carboxylesterase type B domain-containing protein</fullName>
    </recommendedName>
</protein>
<evidence type="ECO:0000313" key="4">
    <source>
        <dbReference type="Proteomes" id="UP000324222"/>
    </source>
</evidence>
<name>A0A5B7J913_PORTR</name>
<dbReference type="SUPFAM" id="SSF53474">
    <property type="entry name" value="alpha/beta-Hydrolases"/>
    <property type="match status" value="1"/>
</dbReference>
<evidence type="ECO:0000259" key="2">
    <source>
        <dbReference type="Pfam" id="PF00135"/>
    </source>
</evidence>
<organism evidence="3 4">
    <name type="scientific">Portunus trituberculatus</name>
    <name type="common">Swimming crab</name>
    <name type="synonym">Neptunus trituberculatus</name>
    <dbReference type="NCBI Taxonomy" id="210409"/>
    <lineage>
        <taxon>Eukaryota</taxon>
        <taxon>Metazoa</taxon>
        <taxon>Ecdysozoa</taxon>
        <taxon>Arthropoda</taxon>
        <taxon>Crustacea</taxon>
        <taxon>Multicrustacea</taxon>
        <taxon>Malacostraca</taxon>
        <taxon>Eumalacostraca</taxon>
        <taxon>Eucarida</taxon>
        <taxon>Decapoda</taxon>
        <taxon>Pleocyemata</taxon>
        <taxon>Brachyura</taxon>
        <taxon>Eubrachyura</taxon>
        <taxon>Portunoidea</taxon>
        <taxon>Portunidae</taxon>
        <taxon>Portuninae</taxon>
        <taxon>Portunus</taxon>
    </lineage>
</organism>
<dbReference type="InterPro" id="IPR029058">
    <property type="entry name" value="AB_hydrolase_fold"/>
</dbReference>
<accession>A0A5B7J913</accession>
<dbReference type="OrthoDB" id="6846267at2759"/>